<evidence type="ECO:0000256" key="8">
    <source>
        <dbReference type="RuleBase" id="RU363032"/>
    </source>
</evidence>
<evidence type="ECO:0000313" key="10">
    <source>
        <dbReference type="EMBL" id="MFC0409244.1"/>
    </source>
</evidence>
<evidence type="ECO:0000256" key="6">
    <source>
        <dbReference type="ARBA" id="ARBA00022989"/>
    </source>
</evidence>
<keyword evidence="11" id="KW-1185">Reference proteome</keyword>
<comment type="subcellular location">
    <subcellularLocation>
        <location evidence="1">Cell inner membrane</location>
        <topology evidence="1">Multi-pass membrane protein</topology>
    </subcellularLocation>
    <subcellularLocation>
        <location evidence="8">Cell membrane</location>
        <topology evidence="8">Multi-pass membrane protein</topology>
    </subcellularLocation>
</comment>
<evidence type="ECO:0000256" key="4">
    <source>
        <dbReference type="ARBA" id="ARBA00022519"/>
    </source>
</evidence>
<name>A0ABV6JUF2_9PROT</name>
<feature type="domain" description="ABC transmembrane type-1" evidence="9">
    <location>
        <begin position="66"/>
        <end position="254"/>
    </location>
</feature>
<keyword evidence="2 8" id="KW-0813">Transport</keyword>
<dbReference type="SUPFAM" id="SSF161098">
    <property type="entry name" value="MetI-like"/>
    <property type="match status" value="1"/>
</dbReference>
<evidence type="ECO:0000313" key="11">
    <source>
        <dbReference type="Proteomes" id="UP001589865"/>
    </source>
</evidence>
<comment type="caution">
    <text evidence="10">The sequence shown here is derived from an EMBL/GenBank/DDBJ whole genome shotgun (WGS) entry which is preliminary data.</text>
</comment>
<evidence type="ECO:0000259" key="9">
    <source>
        <dbReference type="PROSITE" id="PS50928"/>
    </source>
</evidence>
<feature type="transmembrane region" description="Helical" evidence="8">
    <location>
        <begin position="62"/>
        <end position="89"/>
    </location>
</feature>
<dbReference type="PANTHER" id="PTHR43357:SF4">
    <property type="entry name" value="INNER MEMBRANE ABC TRANSPORTER PERMEASE PROTEIN YDCV"/>
    <property type="match status" value="1"/>
</dbReference>
<dbReference type="PANTHER" id="PTHR43357">
    <property type="entry name" value="INNER MEMBRANE ABC TRANSPORTER PERMEASE PROTEIN YDCV"/>
    <property type="match status" value="1"/>
</dbReference>
<keyword evidence="7 8" id="KW-0472">Membrane</keyword>
<dbReference type="PROSITE" id="PS50928">
    <property type="entry name" value="ABC_TM1"/>
    <property type="match status" value="1"/>
</dbReference>
<dbReference type="Proteomes" id="UP001589865">
    <property type="component" value="Unassembled WGS sequence"/>
</dbReference>
<keyword evidence="4" id="KW-0997">Cell inner membrane</keyword>
<evidence type="ECO:0000256" key="3">
    <source>
        <dbReference type="ARBA" id="ARBA00022475"/>
    </source>
</evidence>
<feature type="transmembrane region" description="Helical" evidence="8">
    <location>
        <begin position="12"/>
        <end position="35"/>
    </location>
</feature>
<keyword evidence="6 8" id="KW-1133">Transmembrane helix</keyword>
<comment type="similarity">
    <text evidence="8">Belongs to the binding-protein-dependent transport system permease family.</text>
</comment>
<evidence type="ECO:0000256" key="2">
    <source>
        <dbReference type="ARBA" id="ARBA00022448"/>
    </source>
</evidence>
<dbReference type="InterPro" id="IPR035906">
    <property type="entry name" value="MetI-like_sf"/>
</dbReference>
<protein>
    <submittedName>
        <fullName evidence="10">ABC transporter permease</fullName>
    </submittedName>
</protein>
<feature type="transmembrane region" description="Helical" evidence="8">
    <location>
        <begin position="234"/>
        <end position="254"/>
    </location>
</feature>
<reference evidence="10 11" key="1">
    <citation type="submission" date="2024-09" db="EMBL/GenBank/DDBJ databases">
        <authorList>
            <person name="Sun Q."/>
            <person name="Mori K."/>
        </authorList>
    </citation>
    <scope>NUCLEOTIDE SEQUENCE [LARGE SCALE GENOMIC DNA]</scope>
    <source>
        <strain evidence="10 11">TBRC 5777</strain>
    </source>
</reference>
<evidence type="ECO:0000256" key="7">
    <source>
        <dbReference type="ARBA" id="ARBA00023136"/>
    </source>
</evidence>
<dbReference type="Pfam" id="PF00528">
    <property type="entry name" value="BPD_transp_1"/>
    <property type="match status" value="1"/>
</dbReference>
<dbReference type="InterPro" id="IPR000515">
    <property type="entry name" value="MetI-like"/>
</dbReference>
<sequence length="267" mass="27848">MSAGAATPGPVMRLFAALGYVILLSPAVVVLIVSFSSGNYLNFPPPGFSLRWYEALFTNGQLMSALGTSVVLAALVAALSLVIGAPAAYAITRLRFPGSGVVAGLMAAPLLLPTLVLGLALLLAFQPLRLVATWPGLILAHLLVALPFALRIMVQAFSTVPADVEQAAWTLGATPFRAALRVTLPMAAPGAIAGAALAFLVSFDETVITLFLVGPRLTTLPVEMFRYAESRSDPLVAALAMALIVVALVVVLCVERLVGFQRALGKE</sequence>
<evidence type="ECO:0000256" key="1">
    <source>
        <dbReference type="ARBA" id="ARBA00004429"/>
    </source>
</evidence>
<dbReference type="CDD" id="cd06261">
    <property type="entry name" value="TM_PBP2"/>
    <property type="match status" value="1"/>
</dbReference>
<dbReference type="RefSeq" id="WP_377044989.1">
    <property type="nucleotide sequence ID" value="NZ_JBHLUN010000008.1"/>
</dbReference>
<feature type="transmembrane region" description="Helical" evidence="8">
    <location>
        <begin position="101"/>
        <end position="125"/>
    </location>
</feature>
<feature type="transmembrane region" description="Helical" evidence="8">
    <location>
        <begin position="191"/>
        <end position="214"/>
    </location>
</feature>
<dbReference type="Gene3D" id="1.10.3720.10">
    <property type="entry name" value="MetI-like"/>
    <property type="match status" value="1"/>
</dbReference>
<feature type="transmembrane region" description="Helical" evidence="8">
    <location>
        <begin position="131"/>
        <end position="150"/>
    </location>
</feature>
<keyword evidence="5 8" id="KW-0812">Transmembrane</keyword>
<organism evidence="10 11">
    <name type="scientific">Roseomonas elaeocarpi</name>
    <dbReference type="NCBI Taxonomy" id="907779"/>
    <lineage>
        <taxon>Bacteria</taxon>
        <taxon>Pseudomonadati</taxon>
        <taxon>Pseudomonadota</taxon>
        <taxon>Alphaproteobacteria</taxon>
        <taxon>Acetobacterales</taxon>
        <taxon>Roseomonadaceae</taxon>
        <taxon>Roseomonas</taxon>
    </lineage>
</organism>
<keyword evidence="3" id="KW-1003">Cell membrane</keyword>
<proteinExistence type="inferred from homology"/>
<dbReference type="EMBL" id="JBHLUN010000008">
    <property type="protein sequence ID" value="MFC0409244.1"/>
    <property type="molecule type" value="Genomic_DNA"/>
</dbReference>
<evidence type="ECO:0000256" key="5">
    <source>
        <dbReference type="ARBA" id="ARBA00022692"/>
    </source>
</evidence>
<gene>
    <name evidence="10" type="ORF">ACFFGY_13380</name>
</gene>
<accession>A0ABV6JUF2</accession>